<comment type="subcellular location">
    <subcellularLocation>
        <location evidence="2">Cell membrane</location>
        <topology evidence="2">Multi-pass membrane protein</topology>
    </subcellularLocation>
</comment>
<feature type="domain" description="Histidine kinase" evidence="15">
    <location>
        <begin position="245"/>
        <end position="458"/>
    </location>
</feature>
<keyword evidence="4" id="KW-1003">Cell membrane</keyword>
<comment type="catalytic activity">
    <reaction evidence="1">
        <text>ATP + protein L-histidine = ADP + protein N-phospho-L-histidine.</text>
        <dbReference type="EC" id="2.7.13.3"/>
    </reaction>
</comment>
<evidence type="ECO:0000256" key="11">
    <source>
        <dbReference type="ARBA" id="ARBA00022989"/>
    </source>
</evidence>
<evidence type="ECO:0000256" key="10">
    <source>
        <dbReference type="ARBA" id="ARBA00022840"/>
    </source>
</evidence>
<dbReference type="InterPro" id="IPR005467">
    <property type="entry name" value="His_kinase_dom"/>
</dbReference>
<dbReference type="SUPFAM" id="SSF158472">
    <property type="entry name" value="HAMP domain-like"/>
    <property type="match status" value="1"/>
</dbReference>
<dbReference type="Gene3D" id="1.10.287.130">
    <property type="match status" value="1"/>
</dbReference>
<evidence type="ECO:0000256" key="8">
    <source>
        <dbReference type="ARBA" id="ARBA00022741"/>
    </source>
</evidence>
<accession>A0ABM8AWQ9</accession>
<evidence type="ECO:0000256" key="9">
    <source>
        <dbReference type="ARBA" id="ARBA00022777"/>
    </source>
</evidence>
<evidence type="ECO:0000256" key="7">
    <source>
        <dbReference type="ARBA" id="ARBA00022692"/>
    </source>
</evidence>
<evidence type="ECO:0000256" key="13">
    <source>
        <dbReference type="ARBA" id="ARBA00023136"/>
    </source>
</evidence>
<dbReference type="InterPro" id="IPR003594">
    <property type="entry name" value="HATPase_dom"/>
</dbReference>
<evidence type="ECO:0000256" key="5">
    <source>
        <dbReference type="ARBA" id="ARBA00022553"/>
    </source>
</evidence>
<feature type="transmembrane region" description="Helical" evidence="14">
    <location>
        <begin position="163"/>
        <end position="183"/>
    </location>
</feature>
<evidence type="ECO:0000256" key="6">
    <source>
        <dbReference type="ARBA" id="ARBA00022679"/>
    </source>
</evidence>
<organism evidence="17 18">
    <name type="scientific">Pseudodesulfovibrio nedwellii</name>
    <dbReference type="NCBI Taxonomy" id="2973072"/>
    <lineage>
        <taxon>Bacteria</taxon>
        <taxon>Pseudomonadati</taxon>
        <taxon>Thermodesulfobacteriota</taxon>
        <taxon>Desulfovibrionia</taxon>
        <taxon>Desulfovibrionales</taxon>
        <taxon>Desulfovibrionaceae</taxon>
    </lineage>
</organism>
<dbReference type="PANTHER" id="PTHR45528">
    <property type="entry name" value="SENSOR HISTIDINE KINASE CPXA"/>
    <property type="match status" value="1"/>
</dbReference>
<dbReference type="Pfam" id="PF00512">
    <property type="entry name" value="HisKA"/>
    <property type="match status" value="1"/>
</dbReference>
<keyword evidence="8" id="KW-0547">Nucleotide-binding</keyword>
<keyword evidence="11 14" id="KW-1133">Transmembrane helix</keyword>
<keyword evidence="18" id="KW-1185">Reference proteome</keyword>
<evidence type="ECO:0000256" key="3">
    <source>
        <dbReference type="ARBA" id="ARBA00012438"/>
    </source>
</evidence>
<dbReference type="InterPro" id="IPR004358">
    <property type="entry name" value="Sig_transdc_His_kin-like_C"/>
</dbReference>
<dbReference type="PRINTS" id="PR00344">
    <property type="entry name" value="BCTRLSENSOR"/>
</dbReference>
<dbReference type="SMART" id="SM00304">
    <property type="entry name" value="HAMP"/>
    <property type="match status" value="1"/>
</dbReference>
<dbReference type="Pfam" id="PF00672">
    <property type="entry name" value="HAMP"/>
    <property type="match status" value="1"/>
</dbReference>
<name>A0ABM8AWQ9_9BACT</name>
<dbReference type="InterPro" id="IPR003660">
    <property type="entry name" value="HAMP_dom"/>
</dbReference>
<dbReference type="EC" id="2.7.13.3" evidence="3"/>
<dbReference type="Gene3D" id="3.30.565.10">
    <property type="entry name" value="Histidine kinase-like ATPase, C-terminal domain"/>
    <property type="match status" value="1"/>
</dbReference>
<feature type="transmembrane region" description="Helical" evidence="14">
    <location>
        <begin position="6"/>
        <end position="31"/>
    </location>
</feature>
<evidence type="ECO:0000259" key="15">
    <source>
        <dbReference type="PROSITE" id="PS50109"/>
    </source>
</evidence>
<keyword evidence="6" id="KW-0808">Transferase</keyword>
<dbReference type="InterPro" id="IPR050398">
    <property type="entry name" value="HssS/ArlS-like"/>
</dbReference>
<dbReference type="SMART" id="SM00387">
    <property type="entry name" value="HATPase_c"/>
    <property type="match status" value="1"/>
</dbReference>
<keyword evidence="5" id="KW-0597">Phosphoprotein</keyword>
<evidence type="ECO:0000313" key="18">
    <source>
        <dbReference type="Proteomes" id="UP001317742"/>
    </source>
</evidence>
<keyword evidence="12" id="KW-0902">Two-component regulatory system</keyword>
<evidence type="ECO:0000256" key="1">
    <source>
        <dbReference type="ARBA" id="ARBA00000085"/>
    </source>
</evidence>
<dbReference type="PANTHER" id="PTHR45528:SF1">
    <property type="entry name" value="SENSOR HISTIDINE KINASE CPXA"/>
    <property type="match status" value="1"/>
</dbReference>
<evidence type="ECO:0000259" key="16">
    <source>
        <dbReference type="PROSITE" id="PS50885"/>
    </source>
</evidence>
<keyword evidence="13 14" id="KW-0472">Membrane</keyword>
<evidence type="ECO:0000256" key="12">
    <source>
        <dbReference type="ARBA" id="ARBA00023012"/>
    </source>
</evidence>
<dbReference type="SMART" id="SM00388">
    <property type="entry name" value="HisKA"/>
    <property type="match status" value="1"/>
</dbReference>
<dbReference type="InterPro" id="IPR036097">
    <property type="entry name" value="HisK_dim/P_sf"/>
</dbReference>
<evidence type="ECO:0000256" key="4">
    <source>
        <dbReference type="ARBA" id="ARBA00022475"/>
    </source>
</evidence>
<gene>
    <name evidence="17" type="ORF">SYK_02080</name>
</gene>
<evidence type="ECO:0000256" key="14">
    <source>
        <dbReference type="SAM" id="Phobius"/>
    </source>
</evidence>
<dbReference type="SUPFAM" id="SSF55874">
    <property type="entry name" value="ATPase domain of HSP90 chaperone/DNA topoisomerase II/histidine kinase"/>
    <property type="match status" value="1"/>
</dbReference>
<evidence type="ECO:0000313" key="17">
    <source>
        <dbReference type="EMBL" id="BDQ35848.1"/>
    </source>
</evidence>
<dbReference type="InterPro" id="IPR003661">
    <property type="entry name" value="HisK_dim/P_dom"/>
</dbReference>
<keyword evidence="9" id="KW-0418">Kinase</keyword>
<dbReference type="CDD" id="cd06225">
    <property type="entry name" value="HAMP"/>
    <property type="match status" value="1"/>
</dbReference>
<keyword evidence="10" id="KW-0067">ATP-binding</keyword>
<dbReference type="EMBL" id="AP026709">
    <property type="protein sequence ID" value="BDQ35848.1"/>
    <property type="molecule type" value="Genomic_DNA"/>
</dbReference>
<dbReference type="PROSITE" id="PS50885">
    <property type="entry name" value="HAMP"/>
    <property type="match status" value="1"/>
</dbReference>
<dbReference type="Gene3D" id="1.10.8.500">
    <property type="entry name" value="HAMP domain in histidine kinase"/>
    <property type="match status" value="1"/>
</dbReference>
<dbReference type="InterPro" id="IPR036890">
    <property type="entry name" value="HATPase_C_sf"/>
</dbReference>
<reference evidence="17 18" key="1">
    <citation type="submission" date="2022-08" db="EMBL/GenBank/DDBJ databases">
        <title>Genome Sequence of the sulphate-reducing bacterium, Pseudodesulfovibrio sp. SYK.</title>
        <authorList>
            <person name="Kondo R."/>
            <person name="Kataoka T."/>
        </authorList>
    </citation>
    <scope>NUCLEOTIDE SEQUENCE [LARGE SCALE GENOMIC DNA]</scope>
    <source>
        <strain evidence="17 18">SYK</strain>
    </source>
</reference>
<keyword evidence="7 14" id="KW-0812">Transmembrane</keyword>
<dbReference type="PROSITE" id="PS50109">
    <property type="entry name" value="HIS_KIN"/>
    <property type="match status" value="1"/>
</dbReference>
<dbReference type="SUPFAM" id="SSF47384">
    <property type="entry name" value="Homodimeric domain of signal transducing histidine kinase"/>
    <property type="match status" value="1"/>
</dbReference>
<dbReference type="Pfam" id="PF02518">
    <property type="entry name" value="HATPase_c"/>
    <property type="match status" value="1"/>
</dbReference>
<dbReference type="Proteomes" id="UP001317742">
    <property type="component" value="Chromosome"/>
</dbReference>
<feature type="domain" description="HAMP" evidence="16">
    <location>
        <begin position="185"/>
        <end position="237"/>
    </location>
</feature>
<proteinExistence type="predicted"/>
<evidence type="ECO:0000256" key="2">
    <source>
        <dbReference type="ARBA" id="ARBA00004651"/>
    </source>
</evidence>
<sequence>MKISRLYLKIFFAFIAVLGTAILTIAILMHLGKIRPPFARHADERTEAFKRLILLEIGDTKSMTPQLQQRLASVLDIFAGSFNGQAWLTDAQGTVINAPSPKKVTLIATEETEFETTTSNGNSLYLMGNEDEKLLYMVGTIESAMQPLSIHILHEWKKRKEEVWLMHGLLLMSGIAALLLIPVSRMITLPINKLTASAELIAQGDFSPRVADNRKDEVGTLAKAFNHMANSLDKIVRGSRELTANLSHELRSPLARIRISQQIIEERMASGRTDGIKKHVHKMEQEIDHMDGLIDKILKLSKLDLQKASPRIDTVNIPNMVKQIVEMLQPQINEKSLSIISNETEITPLLCNRENITMVVGNVLANAIKYSPAHSDITINCTSDEKTVNVKISNPYPQLSKNELETIFIPFKRLGYDTVEGTGLGLAFARKIVEEHKGTMQAASNETGFHMTITLPAG</sequence>
<dbReference type="CDD" id="cd00082">
    <property type="entry name" value="HisKA"/>
    <property type="match status" value="1"/>
</dbReference>
<protein>
    <recommendedName>
        <fullName evidence="3">histidine kinase</fullName>
        <ecNumber evidence="3">2.7.13.3</ecNumber>
    </recommendedName>
</protein>
<dbReference type="RefSeq" id="WP_281761777.1">
    <property type="nucleotide sequence ID" value="NZ_AP026709.1"/>
</dbReference>